<accession>S8A235</accession>
<gene>
    <name evidence="1" type="ORF">H072_9327</name>
</gene>
<dbReference type="HOGENOM" id="CLU_1652091_0_0_1"/>
<dbReference type="OrthoDB" id="10376499at2759"/>
<dbReference type="CDD" id="cd07812">
    <property type="entry name" value="SRPBCC"/>
    <property type="match status" value="1"/>
</dbReference>
<evidence type="ECO:0000313" key="2">
    <source>
        <dbReference type="Proteomes" id="UP000015100"/>
    </source>
</evidence>
<dbReference type="AlphaFoldDB" id="S8A235"/>
<evidence type="ECO:0000313" key="1">
    <source>
        <dbReference type="EMBL" id="EPS37060.1"/>
    </source>
</evidence>
<keyword evidence="2" id="KW-1185">Reference proteome</keyword>
<dbReference type="Proteomes" id="UP000015100">
    <property type="component" value="Unassembled WGS sequence"/>
</dbReference>
<evidence type="ECO:0008006" key="3">
    <source>
        <dbReference type="Google" id="ProtNLM"/>
    </source>
</evidence>
<comment type="caution">
    <text evidence="1">The sequence shown here is derived from an EMBL/GenBank/DDBJ whole genome shotgun (WGS) entry which is preliminary data.</text>
</comment>
<dbReference type="EMBL" id="AQGS01000759">
    <property type="protein sequence ID" value="EPS37060.1"/>
    <property type="molecule type" value="Genomic_DNA"/>
</dbReference>
<protein>
    <recommendedName>
        <fullName evidence="3">SRPBCC family protein</fullName>
    </recommendedName>
</protein>
<dbReference type="SUPFAM" id="SSF55961">
    <property type="entry name" value="Bet v1-like"/>
    <property type="match status" value="1"/>
</dbReference>
<reference evidence="1 2" key="1">
    <citation type="journal article" date="2013" name="PLoS Genet.">
        <title>Genomic mechanisms accounting for the adaptation to parasitism in nematode-trapping fungi.</title>
        <authorList>
            <person name="Meerupati T."/>
            <person name="Andersson K.M."/>
            <person name="Friman E."/>
            <person name="Kumar D."/>
            <person name="Tunlid A."/>
            <person name="Ahren D."/>
        </authorList>
    </citation>
    <scope>NUCLEOTIDE SEQUENCE [LARGE SCALE GENOMIC DNA]</scope>
    <source>
        <strain evidence="1 2">CBS 200.50</strain>
    </source>
</reference>
<proteinExistence type="predicted"/>
<organism evidence="1 2">
    <name type="scientific">Dactylellina haptotyla (strain CBS 200.50)</name>
    <name type="common">Nematode-trapping fungus</name>
    <name type="synonym">Monacrosporium haptotylum</name>
    <dbReference type="NCBI Taxonomy" id="1284197"/>
    <lineage>
        <taxon>Eukaryota</taxon>
        <taxon>Fungi</taxon>
        <taxon>Dikarya</taxon>
        <taxon>Ascomycota</taxon>
        <taxon>Pezizomycotina</taxon>
        <taxon>Orbiliomycetes</taxon>
        <taxon>Orbiliales</taxon>
        <taxon>Orbiliaceae</taxon>
        <taxon>Dactylellina</taxon>
    </lineage>
</organism>
<name>S8A235_DACHA</name>
<sequence>MSVSLPYETKIRAPIAEVWEFLINSENYPTLNPLCVENGPATITPATGAETPEKREWIAVEATTMLGGLYTHKITLNIVSTLTEPGKLMVHDIDSSAGGIVVNVTYALSEEEQERGSMLTILKDTITITAPWYLRGIAASTAGVSQKTRSQRIKDALDEK</sequence>
<reference evidence="2" key="2">
    <citation type="submission" date="2013-04" db="EMBL/GenBank/DDBJ databases">
        <title>Genomic mechanisms accounting for the adaptation to parasitism in nematode-trapping fungi.</title>
        <authorList>
            <person name="Ahren D.G."/>
        </authorList>
    </citation>
    <scope>NUCLEOTIDE SEQUENCE [LARGE SCALE GENOMIC DNA]</scope>
    <source>
        <strain evidence="2">CBS 200.50</strain>
    </source>
</reference>